<dbReference type="Pfam" id="PF06305">
    <property type="entry name" value="LapA_dom"/>
    <property type="match status" value="1"/>
</dbReference>
<dbReference type="RefSeq" id="WP_194367692.1">
    <property type="nucleotide sequence ID" value="NZ_CP054493.1"/>
</dbReference>
<accession>A0A7S7M2W0</accession>
<name>A0A7S7M2W0_9BACT</name>
<evidence type="ECO:0000313" key="7">
    <source>
        <dbReference type="EMBL" id="QOY55653.1"/>
    </source>
</evidence>
<sequence>MNIKLASTLTLITLVIIFIFQNVAVVEIKFLFWSTQISRSLFIFFLLLIGIVIGWLLHIYYKDKSENKI</sequence>
<evidence type="ECO:0000256" key="3">
    <source>
        <dbReference type="ARBA" id="ARBA00022989"/>
    </source>
</evidence>
<gene>
    <name evidence="7" type="ORF">HUE87_05360</name>
</gene>
<evidence type="ECO:0000259" key="6">
    <source>
        <dbReference type="Pfam" id="PF06305"/>
    </source>
</evidence>
<keyword evidence="8" id="KW-1185">Reference proteome</keyword>
<dbReference type="Proteomes" id="UP000593836">
    <property type="component" value="Chromosome"/>
</dbReference>
<dbReference type="AlphaFoldDB" id="A0A7S7M2W0"/>
<feature type="domain" description="Lipopolysaccharide assembly protein A" evidence="6">
    <location>
        <begin position="21"/>
        <end position="60"/>
    </location>
</feature>
<proteinExistence type="predicted"/>
<reference evidence="7 8" key="1">
    <citation type="submission" date="2020-05" db="EMBL/GenBank/DDBJ databases">
        <title>Sulfurimonas marisnigri, sp. nov., and Sulfurimonas baltica, sp. nov., manganese oxide reducing chemolithoautotrophs of the class Epsilonproteobacteria isolated from the pelagic redoxclines of the Black and Baltic Seas and emended description of the genus Sulfurimonas.</title>
        <authorList>
            <person name="Henkel J.V."/>
            <person name="Laudan C."/>
            <person name="Werner J."/>
            <person name="Neu T."/>
            <person name="Plewe S."/>
            <person name="Sproer C."/>
            <person name="Bunk B."/>
            <person name="Schulz-Vogt H.N."/>
        </authorList>
    </citation>
    <scope>NUCLEOTIDE SEQUENCE [LARGE SCALE GENOMIC DNA]</scope>
    <source>
        <strain evidence="7 8">SoZ1</strain>
    </source>
</reference>
<evidence type="ECO:0000256" key="1">
    <source>
        <dbReference type="ARBA" id="ARBA00022475"/>
    </source>
</evidence>
<organism evidence="7 8">
    <name type="scientific">Candidatus Sulfurimonas marisnigri</name>
    <dbReference type="NCBI Taxonomy" id="2740405"/>
    <lineage>
        <taxon>Bacteria</taxon>
        <taxon>Pseudomonadati</taxon>
        <taxon>Campylobacterota</taxon>
        <taxon>Epsilonproteobacteria</taxon>
        <taxon>Campylobacterales</taxon>
        <taxon>Sulfurimonadaceae</taxon>
        <taxon>Sulfurimonas</taxon>
    </lineage>
</organism>
<keyword evidence="1" id="KW-1003">Cell membrane</keyword>
<evidence type="ECO:0000256" key="2">
    <source>
        <dbReference type="ARBA" id="ARBA00022692"/>
    </source>
</evidence>
<keyword evidence="4 5" id="KW-0472">Membrane</keyword>
<dbReference type="GO" id="GO:0005886">
    <property type="term" value="C:plasma membrane"/>
    <property type="evidence" value="ECO:0007669"/>
    <property type="project" value="InterPro"/>
</dbReference>
<dbReference type="KEGG" id="smas:HUE87_05360"/>
<protein>
    <submittedName>
        <fullName evidence="7">LapA family protein</fullName>
    </submittedName>
</protein>
<evidence type="ECO:0000256" key="4">
    <source>
        <dbReference type="ARBA" id="ARBA00023136"/>
    </source>
</evidence>
<keyword evidence="2 5" id="KW-0812">Transmembrane</keyword>
<feature type="transmembrane region" description="Helical" evidence="5">
    <location>
        <begin position="41"/>
        <end position="61"/>
    </location>
</feature>
<dbReference type="EMBL" id="CP054493">
    <property type="protein sequence ID" value="QOY55653.1"/>
    <property type="molecule type" value="Genomic_DNA"/>
</dbReference>
<dbReference type="InterPro" id="IPR010445">
    <property type="entry name" value="LapA_dom"/>
</dbReference>
<evidence type="ECO:0000313" key="8">
    <source>
        <dbReference type="Proteomes" id="UP000593836"/>
    </source>
</evidence>
<evidence type="ECO:0000256" key="5">
    <source>
        <dbReference type="SAM" id="Phobius"/>
    </source>
</evidence>
<keyword evidence="3 5" id="KW-1133">Transmembrane helix</keyword>